<sequence>MRPRYECEYDVQGNRTVIRDNVVQIGLTVYYDQVGVAEAIEFSSKIGEFESEELNGNAFLARSFPGRFVLLECGFGSEG</sequence>
<proteinExistence type="predicted"/>
<dbReference type="EMBL" id="SJPP01000001">
    <property type="protein sequence ID" value="TWU12991.1"/>
    <property type="molecule type" value="Genomic_DNA"/>
</dbReference>
<reference evidence="1 2" key="1">
    <citation type="submission" date="2019-02" db="EMBL/GenBank/DDBJ databases">
        <title>Deep-cultivation of Planctomycetes and their phenomic and genomic characterization uncovers novel biology.</title>
        <authorList>
            <person name="Wiegand S."/>
            <person name="Jogler M."/>
            <person name="Boedeker C."/>
            <person name="Pinto D."/>
            <person name="Vollmers J."/>
            <person name="Rivas-Marin E."/>
            <person name="Kohn T."/>
            <person name="Peeters S.H."/>
            <person name="Heuer A."/>
            <person name="Rast P."/>
            <person name="Oberbeckmann S."/>
            <person name="Bunk B."/>
            <person name="Jeske O."/>
            <person name="Meyerdierks A."/>
            <person name="Storesund J.E."/>
            <person name="Kallscheuer N."/>
            <person name="Luecker S."/>
            <person name="Lage O.M."/>
            <person name="Pohl T."/>
            <person name="Merkel B.J."/>
            <person name="Hornburger P."/>
            <person name="Mueller R.-W."/>
            <person name="Bruemmer F."/>
            <person name="Labrenz M."/>
            <person name="Spormann A.M."/>
            <person name="Op Den Camp H."/>
            <person name="Overmann J."/>
            <person name="Amann R."/>
            <person name="Jetten M.S.M."/>
            <person name="Mascher T."/>
            <person name="Medema M.H."/>
            <person name="Devos D.P."/>
            <person name="Kaster A.-K."/>
            <person name="Ovreas L."/>
            <person name="Rohde M."/>
            <person name="Galperin M.Y."/>
            <person name="Jogler C."/>
        </authorList>
    </citation>
    <scope>NUCLEOTIDE SEQUENCE [LARGE SCALE GENOMIC DNA]</scope>
    <source>
        <strain evidence="1 2">CA54</strain>
    </source>
</reference>
<evidence type="ECO:0000313" key="2">
    <source>
        <dbReference type="Proteomes" id="UP000320735"/>
    </source>
</evidence>
<keyword evidence="2" id="KW-1185">Reference proteome</keyword>
<organism evidence="1 2">
    <name type="scientific">Symmachiella macrocystis</name>
    <dbReference type="NCBI Taxonomy" id="2527985"/>
    <lineage>
        <taxon>Bacteria</taxon>
        <taxon>Pseudomonadati</taxon>
        <taxon>Planctomycetota</taxon>
        <taxon>Planctomycetia</taxon>
        <taxon>Planctomycetales</taxon>
        <taxon>Planctomycetaceae</taxon>
        <taxon>Symmachiella</taxon>
    </lineage>
</organism>
<evidence type="ECO:0000313" key="1">
    <source>
        <dbReference type="EMBL" id="TWU12991.1"/>
    </source>
</evidence>
<protein>
    <submittedName>
        <fullName evidence="1">Uncharacterized protein</fullName>
    </submittedName>
</protein>
<dbReference type="AlphaFoldDB" id="A0A5C6BNI3"/>
<dbReference type="Proteomes" id="UP000320735">
    <property type="component" value="Unassembled WGS sequence"/>
</dbReference>
<accession>A0A5C6BNI3</accession>
<comment type="caution">
    <text evidence="1">The sequence shown here is derived from an EMBL/GenBank/DDBJ whole genome shotgun (WGS) entry which is preliminary data.</text>
</comment>
<name>A0A5C6BNI3_9PLAN</name>
<gene>
    <name evidence="1" type="ORF">CA54_18170</name>
</gene>